<dbReference type="EMBL" id="FOPK01000036">
    <property type="protein sequence ID" value="SFH61475.1"/>
    <property type="molecule type" value="Genomic_DNA"/>
</dbReference>
<dbReference type="Proteomes" id="UP000185487">
    <property type="component" value="Chromosome"/>
</dbReference>
<dbReference type="Proteomes" id="UP000199140">
    <property type="component" value="Unassembled WGS sequence"/>
</dbReference>
<evidence type="ECO:0000259" key="5">
    <source>
        <dbReference type="PROSITE" id="PS51352"/>
    </source>
</evidence>
<keyword evidence="2 3" id="KW-0186">Copper</keyword>
<name>A0AAE8HXD6_9HYPH</name>
<dbReference type="Pfam" id="PF02630">
    <property type="entry name" value="SCO1-SenC"/>
    <property type="match status" value="1"/>
</dbReference>
<accession>A0AAE8HXD6</accession>
<dbReference type="Gene3D" id="3.40.30.10">
    <property type="entry name" value="Glutaredoxin"/>
    <property type="match status" value="1"/>
</dbReference>
<dbReference type="FunFam" id="3.40.30.10:FF:000013">
    <property type="entry name" value="Blast:Protein SCO1 homolog, mitochondrial"/>
    <property type="match status" value="1"/>
</dbReference>
<reference evidence="7 9" key="2">
    <citation type="submission" date="2016-10" db="EMBL/GenBank/DDBJ databases">
        <authorList>
            <person name="Varghese N."/>
            <person name="Submissions S."/>
        </authorList>
    </citation>
    <scope>NUCLEOTIDE SEQUENCE [LARGE SCALE GENOMIC DNA]</scope>
    <source>
        <strain evidence="7 9">CBMB27</strain>
    </source>
</reference>
<reference evidence="6 8" key="1">
    <citation type="submission" date="2016-04" db="EMBL/GenBank/DDBJ databases">
        <title>Complete genome sequencing and analysis of CBMB27, Methylobacterium phyllosphaerae isolated from leaf tissues of rice (Oryza sativa L.).</title>
        <authorList>
            <person name="Lee Y."/>
            <person name="Hwangbo K."/>
            <person name="Chung H."/>
            <person name="Yoo J."/>
            <person name="Kim K.Y."/>
            <person name="Sa T.M."/>
            <person name="Um Y."/>
            <person name="Madhaiyan M."/>
        </authorList>
    </citation>
    <scope>NUCLEOTIDE SEQUENCE [LARGE SCALE GENOMIC DNA]</scope>
    <source>
        <strain evidence="6 8">CBMB27</strain>
    </source>
</reference>
<feature type="binding site" evidence="3">
    <location>
        <position position="72"/>
    </location>
    <ligand>
        <name>Cu cation</name>
        <dbReference type="ChEBI" id="CHEBI:23378"/>
    </ligand>
</feature>
<dbReference type="InterPro" id="IPR036249">
    <property type="entry name" value="Thioredoxin-like_sf"/>
</dbReference>
<protein>
    <submittedName>
        <fullName evidence="6">Protein SCO1 1, mitochondrial</fullName>
    </submittedName>
    <submittedName>
        <fullName evidence="7">Protein SCO1/2</fullName>
    </submittedName>
</protein>
<keyword evidence="3" id="KW-0479">Metal-binding</keyword>
<dbReference type="InterPro" id="IPR013766">
    <property type="entry name" value="Thioredoxin_domain"/>
</dbReference>
<evidence type="ECO:0000313" key="9">
    <source>
        <dbReference type="Proteomes" id="UP000199140"/>
    </source>
</evidence>
<dbReference type="EMBL" id="CP015367">
    <property type="protein sequence ID" value="APT31335.1"/>
    <property type="molecule type" value="Genomic_DNA"/>
</dbReference>
<organism evidence="7 9">
    <name type="scientific">Methylobacterium phyllosphaerae</name>
    <dbReference type="NCBI Taxonomy" id="418223"/>
    <lineage>
        <taxon>Bacteria</taxon>
        <taxon>Pseudomonadati</taxon>
        <taxon>Pseudomonadota</taxon>
        <taxon>Alphaproteobacteria</taxon>
        <taxon>Hyphomicrobiales</taxon>
        <taxon>Methylobacteriaceae</taxon>
        <taxon>Methylobacterium</taxon>
    </lineage>
</organism>
<keyword evidence="8" id="KW-1185">Reference proteome</keyword>
<evidence type="ECO:0000313" key="7">
    <source>
        <dbReference type="EMBL" id="SFH61475.1"/>
    </source>
</evidence>
<dbReference type="GO" id="GO:0046872">
    <property type="term" value="F:metal ion binding"/>
    <property type="evidence" value="ECO:0007669"/>
    <property type="project" value="UniProtKB-KW"/>
</dbReference>
<dbReference type="SUPFAM" id="SSF52833">
    <property type="entry name" value="Thioredoxin-like"/>
    <property type="match status" value="1"/>
</dbReference>
<dbReference type="RefSeq" id="WP_075380308.1">
    <property type="nucleotide sequence ID" value="NZ_CP015367.1"/>
</dbReference>
<dbReference type="CDD" id="cd02968">
    <property type="entry name" value="SCO"/>
    <property type="match status" value="1"/>
</dbReference>
<dbReference type="PROSITE" id="PS51352">
    <property type="entry name" value="THIOREDOXIN_2"/>
    <property type="match status" value="1"/>
</dbReference>
<evidence type="ECO:0000256" key="2">
    <source>
        <dbReference type="ARBA" id="ARBA00023008"/>
    </source>
</evidence>
<dbReference type="PANTHER" id="PTHR12151:SF25">
    <property type="entry name" value="LINALOOL DEHYDRATASE_ISOMERASE DOMAIN-CONTAINING PROTEIN"/>
    <property type="match status" value="1"/>
</dbReference>
<evidence type="ECO:0000313" key="6">
    <source>
        <dbReference type="EMBL" id="APT31335.1"/>
    </source>
</evidence>
<feature type="binding site" evidence="3">
    <location>
        <position position="76"/>
    </location>
    <ligand>
        <name>Cu cation</name>
        <dbReference type="ChEBI" id="CHEBI:23378"/>
    </ligand>
</feature>
<dbReference type="AlphaFoldDB" id="A0AAE8HXD6"/>
<proteinExistence type="inferred from homology"/>
<dbReference type="KEGG" id="mphy:MCBMB27_02044"/>
<dbReference type="InterPro" id="IPR003782">
    <property type="entry name" value="SCO1/SenC"/>
</dbReference>
<sequence>MAPSPLALIASAALVAVVATGTGAIVLQQGSRFSHPRKVGGPFTMADLEGRPVTEADLRGKPAVLFFGFTHCPDVCPTTLATLSTALGRMGRDADRLNVVFVTLDPQRDTPDTLRDYLASFDPRIRGFVGTPEQVARMADAYHVAYKHVPTKDGDYTMEHSATVALFDKSGRMVGEIGYGEDEASAFAKLITLALPGQCPPGGGANLWATDGSTGSCGPRS</sequence>
<comment type="similarity">
    <text evidence="1">Belongs to the SCO1/2 family.</text>
</comment>
<feature type="domain" description="Thioredoxin" evidence="5">
    <location>
        <begin position="34"/>
        <end position="196"/>
    </location>
</feature>
<evidence type="ECO:0000256" key="4">
    <source>
        <dbReference type="PIRSR" id="PIRSR603782-2"/>
    </source>
</evidence>
<feature type="binding site" evidence="3">
    <location>
        <position position="160"/>
    </location>
    <ligand>
        <name>Cu cation</name>
        <dbReference type="ChEBI" id="CHEBI:23378"/>
    </ligand>
</feature>
<dbReference type="GeneID" id="96602770"/>
<gene>
    <name evidence="6" type="ORF">MCBMB27_02044</name>
    <name evidence="7" type="ORF">SAMN05192567_13632</name>
</gene>
<dbReference type="PANTHER" id="PTHR12151">
    <property type="entry name" value="ELECTRON TRANSPORT PROTIN SCO1/SENC FAMILY MEMBER"/>
    <property type="match status" value="1"/>
</dbReference>
<feature type="disulfide bond" description="Redox-active" evidence="4">
    <location>
        <begin position="72"/>
        <end position="76"/>
    </location>
</feature>
<evidence type="ECO:0000313" key="8">
    <source>
        <dbReference type="Proteomes" id="UP000185487"/>
    </source>
</evidence>
<keyword evidence="4" id="KW-1015">Disulfide bond</keyword>
<evidence type="ECO:0000256" key="1">
    <source>
        <dbReference type="ARBA" id="ARBA00010996"/>
    </source>
</evidence>
<evidence type="ECO:0000256" key="3">
    <source>
        <dbReference type="PIRSR" id="PIRSR603782-1"/>
    </source>
</evidence>